<evidence type="ECO:0000259" key="1">
    <source>
        <dbReference type="Pfam" id="PF00027"/>
    </source>
</evidence>
<dbReference type="Pfam" id="PF00027">
    <property type="entry name" value="cNMP_binding"/>
    <property type="match status" value="1"/>
</dbReference>
<dbReference type="InterPro" id="IPR018490">
    <property type="entry name" value="cNMP-bd_dom_sf"/>
</dbReference>
<evidence type="ECO:0000313" key="2">
    <source>
        <dbReference type="EMBL" id="KIO77835.1"/>
    </source>
</evidence>
<dbReference type="OrthoDB" id="663011at2"/>
<keyword evidence="3" id="KW-1185">Reference proteome</keyword>
<organism evidence="2 3">
    <name type="scientific">Pedobacter lusitanus</name>
    <dbReference type="NCBI Taxonomy" id="1503925"/>
    <lineage>
        <taxon>Bacteria</taxon>
        <taxon>Pseudomonadati</taxon>
        <taxon>Bacteroidota</taxon>
        <taxon>Sphingobacteriia</taxon>
        <taxon>Sphingobacteriales</taxon>
        <taxon>Sphingobacteriaceae</taxon>
        <taxon>Pedobacter</taxon>
    </lineage>
</organism>
<dbReference type="Gene3D" id="2.60.120.10">
    <property type="entry name" value="Jelly Rolls"/>
    <property type="match status" value="1"/>
</dbReference>
<feature type="domain" description="Cyclic nucleotide-binding" evidence="1">
    <location>
        <begin position="30"/>
        <end position="114"/>
    </location>
</feature>
<name>A0A0D0GNX9_9SPHI</name>
<evidence type="ECO:0000313" key="3">
    <source>
        <dbReference type="Proteomes" id="UP000032049"/>
    </source>
</evidence>
<dbReference type="EMBL" id="JXRA01000028">
    <property type="protein sequence ID" value="KIO77835.1"/>
    <property type="molecule type" value="Genomic_DNA"/>
</dbReference>
<gene>
    <name evidence="2" type="ORF">TH53_06760</name>
</gene>
<accession>A0A0D0GNX9</accession>
<dbReference type="InterPro" id="IPR000595">
    <property type="entry name" value="cNMP-bd_dom"/>
</dbReference>
<sequence length="191" mass="22741">MELLIENIRTYIPLSAADENIIRELFHKKVIHKDEHLLEAGHVCRRLIFIEKGLVRYYLFNNGEEQTHYFNKEGEWVCDYQSFLPKVPATVYIQALEDTTIWTISYDDLQTFYQEIKYGERFGRLGIEQVFIDIIRQMGSLYADKPGLRYEKFTQAYFDIAQRIPQYYIASYVGVKPQSLSRIRKRNSTQF</sequence>
<dbReference type="InterPro" id="IPR014710">
    <property type="entry name" value="RmlC-like_jellyroll"/>
</dbReference>
<reference evidence="2 3" key="1">
    <citation type="submission" date="2015-01" db="EMBL/GenBank/DDBJ databases">
        <title>Draft genome sequence of Pedobacter sp. NL19 isolated from sludge of an effluent treatment pond in an abandoned uranium mine.</title>
        <authorList>
            <person name="Santos T."/>
            <person name="Caetano T."/>
            <person name="Covas C."/>
            <person name="Cruz A."/>
            <person name="Mendo S."/>
        </authorList>
    </citation>
    <scope>NUCLEOTIDE SEQUENCE [LARGE SCALE GENOMIC DNA]</scope>
    <source>
        <strain evidence="2 3">NL19</strain>
    </source>
</reference>
<dbReference type="STRING" id="1503925.TH53_06760"/>
<dbReference type="CDD" id="cd00038">
    <property type="entry name" value="CAP_ED"/>
    <property type="match status" value="1"/>
</dbReference>
<proteinExistence type="predicted"/>
<comment type="caution">
    <text evidence="2">The sequence shown here is derived from an EMBL/GenBank/DDBJ whole genome shotgun (WGS) entry which is preliminary data.</text>
</comment>
<dbReference type="RefSeq" id="WP_041879984.1">
    <property type="nucleotide sequence ID" value="NZ_CP157278.1"/>
</dbReference>
<dbReference type="Proteomes" id="UP000032049">
    <property type="component" value="Unassembled WGS sequence"/>
</dbReference>
<dbReference type="SUPFAM" id="SSF51206">
    <property type="entry name" value="cAMP-binding domain-like"/>
    <property type="match status" value="1"/>
</dbReference>
<dbReference type="AlphaFoldDB" id="A0A0D0GNX9"/>
<protein>
    <submittedName>
        <fullName evidence="2">Crp/Fnr family transcriptional regulator</fullName>
    </submittedName>
</protein>